<protein>
    <submittedName>
        <fullName evidence="2">Uncharacterized protein</fullName>
    </submittedName>
</protein>
<evidence type="ECO:0000313" key="3">
    <source>
        <dbReference type="Proteomes" id="UP000063699"/>
    </source>
</evidence>
<reference evidence="2 3" key="1">
    <citation type="submission" date="2015-07" db="EMBL/GenBank/DDBJ databases">
        <title>Genome sequencing of Kibdelosporangium phytohabitans.</title>
        <authorList>
            <person name="Qin S."/>
            <person name="Xing K."/>
        </authorList>
    </citation>
    <scope>NUCLEOTIDE SEQUENCE [LARGE SCALE GENOMIC DNA]</scope>
    <source>
        <strain evidence="2 3">KLBMP1111</strain>
    </source>
</reference>
<accession>A0A0N9HSU7</accession>
<dbReference type="Proteomes" id="UP000063699">
    <property type="component" value="Chromosome"/>
</dbReference>
<name>A0A0N9HSU7_9PSEU</name>
<sequence>MYGSSQLATTAAPGLALTTWRRTRSTPRISPTRSSWPRLRLSSTITLGRVCAATCARCSSSTSSTPYGASGAPINALRCPSGMLAPVVLVATVLIDRSASVIINVLVVLPLVPVTSTTSRPRLSLASARWSSAVATRPPMMAPSPTPSRREDHAASLPSRIAPSPQFRERTVGRRLSPESGDVSL</sequence>
<organism evidence="2 3">
    <name type="scientific">Kibdelosporangium phytohabitans</name>
    <dbReference type="NCBI Taxonomy" id="860235"/>
    <lineage>
        <taxon>Bacteria</taxon>
        <taxon>Bacillati</taxon>
        <taxon>Actinomycetota</taxon>
        <taxon>Actinomycetes</taxon>
        <taxon>Pseudonocardiales</taxon>
        <taxon>Pseudonocardiaceae</taxon>
        <taxon>Kibdelosporangium</taxon>
    </lineage>
</organism>
<evidence type="ECO:0000313" key="2">
    <source>
        <dbReference type="EMBL" id="ALG08010.1"/>
    </source>
</evidence>
<dbReference type="EMBL" id="CP012752">
    <property type="protein sequence ID" value="ALG08010.1"/>
    <property type="molecule type" value="Genomic_DNA"/>
</dbReference>
<gene>
    <name evidence="2" type="ORF">AOZ06_14770</name>
</gene>
<keyword evidence="3" id="KW-1185">Reference proteome</keyword>
<feature type="region of interest" description="Disordered" evidence="1">
    <location>
        <begin position="136"/>
        <end position="185"/>
    </location>
</feature>
<proteinExistence type="predicted"/>
<dbReference type="KEGG" id="kphy:AOZ06_14770"/>
<dbReference type="AlphaFoldDB" id="A0A0N9HSU7"/>
<evidence type="ECO:0000256" key="1">
    <source>
        <dbReference type="SAM" id="MobiDB-lite"/>
    </source>
</evidence>